<dbReference type="KEGG" id="sphi:TS85_23335"/>
<dbReference type="OrthoDB" id="7570205at2"/>
<keyword evidence="1" id="KW-0812">Transmembrane</keyword>
<evidence type="ECO:0000313" key="3">
    <source>
        <dbReference type="Proteomes" id="UP000032300"/>
    </source>
</evidence>
<proteinExistence type="predicted"/>
<dbReference type="Proteomes" id="UP000032300">
    <property type="component" value="Chromosome"/>
</dbReference>
<protein>
    <submittedName>
        <fullName evidence="2">Uncharacterized protein</fullName>
    </submittedName>
</protein>
<reference evidence="2 3" key="2">
    <citation type="submission" date="2015-02" db="EMBL/GenBank/DDBJ databases">
        <title>The complete genome of Sphingomonas hengshuiensis sp. WHSC-8 isolated from soil of Hengshui Lake.</title>
        <authorList>
            <person name="Wei S."/>
            <person name="Guo J."/>
            <person name="Su C."/>
            <person name="Wu R."/>
            <person name="Zhang Z."/>
            <person name="Liang K."/>
            <person name="Li H."/>
            <person name="Wang T."/>
            <person name="Liu H."/>
            <person name="Zhang C."/>
            <person name="Li Z."/>
            <person name="Wang Q."/>
            <person name="Meng J."/>
        </authorList>
    </citation>
    <scope>NUCLEOTIDE SEQUENCE [LARGE SCALE GENOMIC DNA]</scope>
    <source>
        <strain evidence="2 3">WHSC-8</strain>
    </source>
</reference>
<feature type="transmembrane region" description="Helical" evidence="1">
    <location>
        <begin position="53"/>
        <end position="74"/>
    </location>
</feature>
<reference evidence="2 3" key="1">
    <citation type="journal article" date="2015" name="Int. J. Syst. Evol. Microbiol.">
        <title>Sphingomonas hengshuiensis sp. nov., isolated from lake wetland.</title>
        <authorList>
            <person name="Wei S."/>
            <person name="Wang T."/>
            <person name="Liu H."/>
            <person name="Zhang C."/>
            <person name="Guo J."/>
            <person name="Wang Q."/>
            <person name="Liang K."/>
            <person name="Zhang Z."/>
        </authorList>
    </citation>
    <scope>NUCLEOTIDE SEQUENCE [LARGE SCALE GENOMIC DNA]</scope>
    <source>
        <strain evidence="2 3">WHSC-8</strain>
    </source>
</reference>
<keyword evidence="1" id="KW-1133">Transmembrane helix</keyword>
<accession>A0A7U5BF26</accession>
<feature type="transmembrane region" description="Helical" evidence="1">
    <location>
        <begin position="21"/>
        <end position="41"/>
    </location>
</feature>
<dbReference type="RefSeq" id="WP_044335468.1">
    <property type="nucleotide sequence ID" value="NZ_CP010836.1"/>
</dbReference>
<dbReference type="AlphaFoldDB" id="A0A7U5BF26"/>
<organism evidence="2 3">
    <name type="scientific">Sphingomonas hengshuiensis</name>
    <dbReference type="NCBI Taxonomy" id="1609977"/>
    <lineage>
        <taxon>Bacteria</taxon>
        <taxon>Pseudomonadati</taxon>
        <taxon>Pseudomonadota</taxon>
        <taxon>Alphaproteobacteria</taxon>
        <taxon>Sphingomonadales</taxon>
        <taxon>Sphingomonadaceae</taxon>
        <taxon>Sphingomonas</taxon>
    </lineage>
</organism>
<sequence length="153" mass="16039">MDLRAARLPRRYDTTLDRAGLALAVGSVLLGLIATGLIALGGRTEPATLVTGALLGSIFGGIAITAVAGPLWLVMHVAGLRRPGHAALVGAVTALAIFVGAQTYGFGLFEMPAMDERAWIFRWLSALATSGVLALIAASIGLVMWRIAYRRQL</sequence>
<dbReference type="EMBL" id="CP010836">
    <property type="protein sequence ID" value="AJP74095.1"/>
    <property type="molecule type" value="Genomic_DNA"/>
</dbReference>
<keyword evidence="3" id="KW-1185">Reference proteome</keyword>
<keyword evidence="1" id="KW-0472">Membrane</keyword>
<evidence type="ECO:0000256" key="1">
    <source>
        <dbReference type="SAM" id="Phobius"/>
    </source>
</evidence>
<name>A0A7U5BF26_9SPHN</name>
<evidence type="ECO:0000313" key="2">
    <source>
        <dbReference type="EMBL" id="AJP74095.1"/>
    </source>
</evidence>
<feature type="transmembrane region" description="Helical" evidence="1">
    <location>
        <begin position="86"/>
        <end position="107"/>
    </location>
</feature>
<feature type="transmembrane region" description="Helical" evidence="1">
    <location>
        <begin position="119"/>
        <end position="145"/>
    </location>
</feature>
<gene>
    <name evidence="2" type="ORF">TS85_23335</name>
</gene>